<evidence type="ECO:0000313" key="1">
    <source>
        <dbReference type="EMBL" id="EGG24101.1"/>
    </source>
</evidence>
<protein>
    <submittedName>
        <fullName evidence="1">Uncharacterized protein</fullName>
    </submittedName>
</protein>
<dbReference type="KEGG" id="dfa:DFA_06240"/>
<dbReference type="AlphaFoldDB" id="F4PKH7"/>
<dbReference type="RefSeq" id="XP_004361952.1">
    <property type="nucleotide sequence ID" value="XM_004361895.1"/>
</dbReference>
<dbReference type="Proteomes" id="UP000007797">
    <property type="component" value="Unassembled WGS sequence"/>
</dbReference>
<reference evidence="2" key="1">
    <citation type="journal article" date="2011" name="Genome Res.">
        <title>Phylogeny-wide analysis of social amoeba genomes highlights ancient origins for complex intercellular communication.</title>
        <authorList>
            <person name="Heidel A.J."/>
            <person name="Lawal H.M."/>
            <person name="Felder M."/>
            <person name="Schilde C."/>
            <person name="Helps N.R."/>
            <person name="Tunggal B."/>
            <person name="Rivero F."/>
            <person name="John U."/>
            <person name="Schleicher M."/>
            <person name="Eichinger L."/>
            <person name="Platzer M."/>
            <person name="Noegel A.A."/>
            <person name="Schaap P."/>
            <person name="Gloeckner G."/>
        </authorList>
    </citation>
    <scope>NUCLEOTIDE SEQUENCE [LARGE SCALE GENOMIC DNA]</scope>
    <source>
        <strain evidence="2">SH3</strain>
    </source>
</reference>
<name>F4PKH7_CACFS</name>
<dbReference type="OMA" id="YCSIEDF"/>
<dbReference type="EMBL" id="GL883007">
    <property type="protein sequence ID" value="EGG24101.1"/>
    <property type="molecule type" value="Genomic_DNA"/>
</dbReference>
<dbReference type="GeneID" id="14876150"/>
<evidence type="ECO:0000313" key="2">
    <source>
        <dbReference type="Proteomes" id="UP000007797"/>
    </source>
</evidence>
<gene>
    <name evidence="1" type="ORF">DFA_06240</name>
</gene>
<sequence>MAWEIKKNANAWSFVFVSGGYVMLGSRDKSINSSAEFCSIEDFVLKGTLQQPIVQEFGRDAFQEIYDKANKIHSQRNQKTSSPQAS</sequence>
<organism evidence="1 2">
    <name type="scientific">Cavenderia fasciculata</name>
    <name type="common">Slime mold</name>
    <name type="synonym">Dictyostelium fasciculatum</name>
    <dbReference type="NCBI Taxonomy" id="261658"/>
    <lineage>
        <taxon>Eukaryota</taxon>
        <taxon>Amoebozoa</taxon>
        <taxon>Evosea</taxon>
        <taxon>Eumycetozoa</taxon>
        <taxon>Dictyostelia</taxon>
        <taxon>Acytosteliales</taxon>
        <taxon>Cavenderiaceae</taxon>
        <taxon>Cavenderia</taxon>
    </lineage>
</organism>
<dbReference type="OrthoDB" id="13972at2759"/>
<accession>F4PKH7</accession>
<proteinExistence type="predicted"/>
<keyword evidence="2" id="KW-1185">Reference proteome</keyword>